<evidence type="ECO:0000256" key="4">
    <source>
        <dbReference type="SAM" id="MobiDB-lite"/>
    </source>
</evidence>
<dbReference type="InterPro" id="IPR018816">
    <property type="entry name" value="Cactin_central"/>
</dbReference>
<feature type="coiled-coil region" evidence="3">
    <location>
        <begin position="171"/>
        <end position="207"/>
    </location>
</feature>
<evidence type="ECO:0000259" key="6">
    <source>
        <dbReference type="Pfam" id="PF10312"/>
    </source>
</evidence>
<keyword evidence="8" id="KW-1185">Reference proteome</keyword>
<feature type="domain" description="Splicing factor cactin central" evidence="6">
    <location>
        <begin position="199"/>
        <end position="396"/>
    </location>
</feature>
<dbReference type="Pfam" id="PF09732">
    <property type="entry name" value="CactinC_cactus"/>
    <property type="match status" value="1"/>
</dbReference>
<feature type="domain" description="Splicing factor Cactin C-terminal" evidence="5">
    <location>
        <begin position="545"/>
        <end position="654"/>
    </location>
</feature>
<dbReference type="OrthoDB" id="265955at2759"/>
<dbReference type="Proteomes" id="UP000737018">
    <property type="component" value="Unassembled WGS sequence"/>
</dbReference>
<organism evidence="7 8">
    <name type="scientific">Castanea mollissima</name>
    <name type="common">Chinese chestnut</name>
    <dbReference type="NCBI Taxonomy" id="60419"/>
    <lineage>
        <taxon>Eukaryota</taxon>
        <taxon>Viridiplantae</taxon>
        <taxon>Streptophyta</taxon>
        <taxon>Embryophyta</taxon>
        <taxon>Tracheophyta</taxon>
        <taxon>Spermatophyta</taxon>
        <taxon>Magnoliopsida</taxon>
        <taxon>eudicotyledons</taxon>
        <taxon>Gunneridae</taxon>
        <taxon>Pentapetalae</taxon>
        <taxon>rosids</taxon>
        <taxon>fabids</taxon>
        <taxon>Fagales</taxon>
        <taxon>Fagaceae</taxon>
        <taxon>Castanea</taxon>
    </lineage>
</organism>
<evidence type="ECO:0000313" key="7">
    <source>
        <dbReference type="EMBL" id="KAF3959918.1"/>
    </source>
</evidence>
<comment type="caution">
    <text evidence="7">The sequence shown here is derived from an EMBL/GenBank/DDBJ whole genome shotgun (WGS) entry which is preliminary data.</text>
</comment>
<evidence type="ECO:0000256" key="2">
    <source>
        <dbReference type="ARBA" id="ARBA00034534"/>
    </source>
</evidence>
<dbReference type="GO" id="GO:0005681">
    <property type="term" value="C:spliceosomal complex"/>
    <property type="evidence" value="ECO:0007669"/>
    <property type="project" value="TreeGrafter"/>
</dbReference>
<evidence type="ECO:0000313" key="8">
    <source>
        <dbReference type="Proteomes" id="UP000737018"/>
    </source>
</evidence>
<feature type="compositionally biased region" description="Basic residues" evidence="4">
    <location>
        <begin position="61"/>
        <end position="73"/>
    </location>
</feature>
<dbReference type="SMART" id="SM01050">
    <property type="entry name" value="CactinC_cactus"/>
    <property type="match status" value="1"/>
</dbReference>
<dbReference type="EMBL" id="JRKL02002218">
    <property type="protein sequence ID" value="KAF3959918.1"/>
    <property type="molecule type" value="Genomic_DNA"/>
</dbReference>
<feature type="region of interest" description="Disordered" evidence="4">
    <location>
        <begin position="1"/>
        <end position="102"/>
    </location>
</feature>
<feature type="compositionally biased region" description="Basic and acidic residues" evidence="4">
    <location>
        <begin position="37"/>
        <end position="60"/>
    </location>
</feature>
<keyword evidence="3" id="KW-0175">Coiled coil</keyword>
<dbReference type="InterPro" id="IPR019134">
    <property type="entry name" value="Cactin_C"/>
</dbReference>
<dbReference type="PANTHER" id="PTHR21737:SF4">
    <property type="entry name" value="SPLICING FACTOR CACTIN"/>
    <property type="match status" value="1"/>
</dbReference>
<accession>A0A8J4RAT4</accession>
<proteinExistence type="inferred from homology"/>
<dbReference type="Pfam" id="PF10312">
    <property type="entry name" value="Cactin_mid"/>
    <property type="match status" value="1"/>
</dbReference>
<dbReference type="GO" id="GO:0005737">
    <property type="term" value="C:cytoplasm"/>
    <property type="evidence" value="ECO:0007669"/>
    <property type="project" value="TreeGrafter"/>
</dbReference>
<evidence type="ECO:0000256" key="3">
    <source>
        <dbReference type="SAM" id="Coils"/>
    </source>
</evidence>
<protein>
    <recommendedName>
        <fullName evidence="2">Splicing factor Cactin</fullName>
    </recommendedName>
</protein>
<comment type="similarity">
    <text evidence="1">Belongs to the CACTIN family.</text>
</comment>
<dbReference type="PANTHER" id="PTHR21737">
    <property type="entry name" value="POLYGLUTAMINE BINDING PROTEIN 1/MARVEL MEMBRANE-ASSOCIATING DOMAIN CONTAINING 3"/>
    <property type="match status" value="1"/>
</dbReference>
<sequence length="697" mass="81210">MGSHKRSGKSDKETSSSSKRRRTRRSDESESEPESQSDDRYSQDSSPEPRDSRRSKERRSSSSRRNHRSSKRKHESDDSDDDDRDYKKKKSSRKITEKELAEYQAKKQMRVAKKLKTQTVSGYSNDSNPFGDSNLTEKFVWKKKIERDVSQGVLLDVSVKAERKRDIERLAEIEKVKKRREERALEKAQREEELAMLARERARAEFQDWEKKEEEFHFDQSKVRSEIRLREGRIKPIDILSKHLNGSDDFDIEINEPYIVFKGLTVKEMEELRDDIKMHLDLDRATPTHVEYWEALMVVCDWELAEARKKDALDRARVRGEEPPAELLAEERGLHSSIETDVRNLLQGKTYVELEGMQSQIESQMRSGTAKVVEYWEAVLKRLHIYKAKACLKEIHAKMLRKHLERLEEPLEGANELESDHGLELKEDNSDHDVIDAQNFSPELIKEEANEDEEEAGSFSPELLHGDENEEAIDPEEDRAMLERNRIAVVKEQQRRMQEVLASKPAPAEDNLELKAMKAMGAMEEGDAVFGSGAEVNLDSQVYWWHDKYRPRKPKYFNRVHTGYEWNKYNQTHYDHDNPPPKIVQGYKFNIFYPDLVDKTKAPTYTLEKDGSNGETCIIRFHAGPPYEDIAFKIVNKEWEYSHKKGFKCTFEHVKLPCGEGFEDSIEKIHALPGSPQNPCSSLVMEVELDTVKRFNR</sequence>
<evidence type="ECO:0000256" key="1">
    <source>
        <dbReference type="ARBA" id="ARBA00006895"/>
    </source>
</evidence>
<evidence type="ECO:0000259" key="5">
    <source>
        <dbReference type="Pfam" id="PF09732"/>
    </source>
</evidence>
<name>A0A8J4RAT4_9ROSI</name>
<dbReference type="GO" id="GO:0045292">
    <property type="term" value="P:mRNA cis splicing, via spliceosome"/>
    <property type="evidence" value="ECO:0007669"/>
    <property type="project" value="TreeGrafter"/>
</dbReference>
<dbReference type="AlphaFoldDB" id="A0A8J4RAT4"/>
<gene>
    <name evidence="7" type="ORF">CMV_015320</name>
</gene>
<reference evidence="7" key="1">
    <citation type="submission" date="2020-03" db="EMBL/GenBank/DDBJ databases">
        <title>Castanea mollissima Vanexum genome sequencing.</title>
        <authorList>
            <person name="Staton M."/>
        </authorList>
    </citation>
    <scope>NUCLEOTIDE SEQUENCE</scope>
    <source>
        <tissue evidence="7">Leaf</tissue>
    </source>
</reference>